<protein>
    <submittedName>
        <fullName evidence="10">Potassium transport protein, high-affinity</fullName>
    </submittedName>
</protein>
<evidence type="ECO:0000256" key="5">
    <source>
        <dbReference type="ARBA" id="ARBA00023065"/>
    </source>
</evidence>
<feature type="transmembrane region" description="Helical" evidence="8">
    <location>
        <begin position="227"/>
        <end position="247"/>
    </location>
</feature>
<feature type="transmembrane region" description="Helical" evidence="8">
    <location>
        <begin position="353"/>
        <end position="374"/>
    </location>
</feature>
<evidence type="ECO:0000256" key="8">
    <source>
        <dbReference type="SAM" id="Phobius"/>
    </source>
</evidence>
<keyword evidence="5" id="KW-0406">Ion transport</keyword>
<dbReference type="AlphaFoldDB" id="A0A2U3EM33"/>
<reference evidence="9 12" key="4">
    <citation type="journal article" date="2024" name="Microbiol. Resour. Announc.">
        <title>Genome annotations for the ascomycete fungi Trichoderma harzianum, Trichoderma aggressivum, and Purpureocillium lilacinum.</title>
        <authorList>
            <person name="Beijen E.P.W."/>
            <person name="Ohm R.A."/>
        </authorList>
    </citation>
    <scope>NUCLEOTIDE SEQUENCE [LARGE SCALE GENOMIC DNA]</scope>
    <source>
        <strain evidence="9 12">CBS 150709</strain>
    </source>
</reference>
<sequence>MRRPGFLALHGAYIVVMGLLSLPVLYPLGNLAAVDAYFMGCSASTESGLNTVDLGPLALYQQLYLYFVPMLTSPCFVNIVVVLLRLRWFDRRIDEVEGCDGEQGLAAPVAETVEPKVQAELLCCDMGRDRSQQRRLTGTQRQDMGGDEYRALKLLLPIVTVYFFGLHLLGGSALAIWARFADVKYTGYLDELGLNRTWWAFYTTQSLMDNLGFTLTPDAMVRFRDAVFPLLLLTVLALAGETLYPVLLRFSIWAASRVAPSRLRGPLRYLLDHPRRCYTLLFPGGTTWVILTIAAALNLGVALLIVVLDLHSAEVAGLAPANRFIAALFQAAAARHAGTTPYNLANVSPATQFALLVMMYISVYPVAVGVRAAADAPYRERSVGIFASEPRYDESRAGAYLTRLMRQQLSCDLWWIFLGIFLLAVTEGRNVADVNEPAIKIFPIFFEVVSAYLGHPSVSSSLSTKFSVTGKLVICAMMIRGRHRGMPYRLDRAVVLSGEREREEPKVEPPTARHMPLLGAALVETSQSGNHCHDPGLARASEQAHAGKGEDPSVPAIWAAGAAHGAAGLSKGSGEHLDVGHQPQGHNIEEQRVSVVSGALTCTDTAKLPGQASALPGQWVTTVQSARCWDEL</sequence>
<organism evidence="10 11">
    <name type="scientific">Purpureocillium lilacinum</name>
    <name type="common">Paecilomyces lilacinus</name>
    <dbReference type="NCBI Taxonomy" id="33203"/>
    <lineage>
        <taxon>Eukaryota</taxon>
        <taxon>Fungi</taxon>
        <taxon>Dikarya</taxon>
        <taxon>Ascomycota</taxon>
        <taxon>Pezizomycotina</taxon>
        <taxon>Sordariomycetes</taxon>
        <taxon>Hypocreomycetidae</taxon>
        <taxon>Hypocreales</taxon>
        <taxon>Ophiocordycipitaceae</taxon>
        <taxon>Purpureocillium</taxon>
    </lineage>
</organism>
<evidence type="ECO:0000256" key="4">
    <source>
        <dbReference type="ARBA" id="ARBA00022989"/>
    </source>
</evidence>
<keyword evidence="4 8" id="KW-1133">Transmembrane helix</keyword>
<dbReference type="Proteomes" id="UP000245956">
    <property type="component" value="Unassembled WGS sequence"/>
</dbReference>
<dbReference type="GO" id="GO:0030007">
    <property type="term" value="P:intracellular potassium ion homeostasis"/>
    <property type="evidence" value="ECO:0007669"/>
    <property type="project" value="TreeGrafter"/>
</dbReference>
<feature type="transmembrane region" description="Helical" evidence="8">
    <location>
        <begin position="7"/>
        <end position="29"/>
    </location>
</feature>
<dbReference type="EMBL" id="LCWV01000002">
    <property type="protein sequence ID" value="PWI75577.1"/>
    <property type="molecule type" value="Genomic_DNA"/>
</dbReference>
<reference evidence="10 11" key="2">
    <citation type="journal article" date="2016" name="Front. Microbiol.">
        <title>Genome and transcriptome sequences reveal the specific parasitism of the nematophagous Purpureocillium lilacinum 36-1.</title>
        <authorList>
            <person name="Xie J."/>
            <person name="Li S."/>
            <person name="Mo C."/>
            <person name="Xiao X."/>
            <person name="Peng D."/>
            <person name="Wang G."/>
            <person name="Xiao Y."/>
        </authorList>
    </citation>
    <scope>NUCLEOTIDE SEQUENCE [LARGE SCALE GENOMIC DNA]</scope>
    <source>
        <strain evidence="10 11">36-1</strain>
    </source>
</reference>
<dbReference type="PANTHER" id="PTHR31064">
    <property type="entry name" value="POTASSIUM TRANSPORT PROTEIN DDB_G0292412-RELATED"/>
    <property type="match status" value="1"/>
</dbReference>
<dbReference type="InterPro" id="IPR051143">
    <property type="entry name" value="TrkH_K-transport"/>
</dbReference>
<keyword evidence="6 8" id="KW-0472">Membrane</keyword>
<feature type="transmembrane region" description="Helical" evidence="8">
    <location>
        <begin position="63"/>
        <end position="84"/>
    </location>
</feature>
<accession>A0A2U3EM33</accession>
<dbReference type="GO" id="GO:0005886">
    <property type="term" value="C:plasma membrane"/>
    <property type="evidence" value="ECO:0007669"/>
    <property type="project" value="TreeGrafter"/>
</dbReference>
<feature type="region of interest" description="Disordered" evidence="7">
    <location>
        <begin position="529"/>
        <end position="551"/>
    </location>
</feature>
<dbReference type="InterPro" id="IPR003445">
    <property type="entry name" value="Cat_transpt"/>
</dbReference>
<comment type="subcellular location">
    <subcellularLocation>
        <location evidence="1">Membrane</location>
        <topology evidence="1">Multi-pass membrane protein</topology>
    </subcellularLocation>
</comment>
<reference evidence="9" key="3">
    <citation type="submission" date="2023-11" db="EMBL/GenBank/DDBJ databases">
        <authorList>
            <person name="Beijen E."/>
            <person name="Ohm R.A."/>
        </authorList>
    </citation>
    <scope>NUCLEOTIDE SEQUENCE</scope>
    <source>
        <strain evidence="9">CBS 150709</strain>
    </source>
</reference>
<dbReference type="GO" id="GO:0140107">
    <property type="term" value="F:high-affinity potassium ion transmembrane transporter activity"/>
    <property type="evidence" value="ECO:0007669"/>
    <property type="project" value="TreeGrafter"/>
</dbReference>
<keyword evidence="12" id="KW-1185">Reference proteome</keyword>
<comment type="caution">
    <text evidence="10">The sequence shown here is derived from an EMBL/GenBank/DDBJ whole genome shotgun (WGS) entry which is preliminary data.</text>
</comment>
<feature type="transmembrane region" description="Helical" evidence="8">
    <location>
        <begin position="413"/>
        <end position="432"/>
    </location>
</feature>
<evidence type="ECO:0000256" key="7">
    <source>
        <dbReference type="SAM" id="MobiDB-lite"/>
    </source>
</evidence>
<evidence type="ECO:0000313" key="9">
    <source>
        <dbReference type="EMBL" id="KAK4091688.1"/>
    </source>
</evidence>
<feature type="transmembrane region" description="Helical" evidence="8">
    <location>
        <begin position="288"/>
        <end position="308"/>
    </location>
</feature>
<dbReference type="EMBL" id="JAWRVI010000011">
    <property type="protein sequence ID" value="KAK4091688.1"/>
    <property type="molecule type" value="Genomic_DNA"/>
</dbReference>
<feature type="transmembrane region" description="Helical" evidence="8">
    <location>
        <begin position="154"/>
        <end position="178"/>
    </location>
</feature>
<proteinExistence type="predicted"/>
<name>A0A2U3EM33_PURLI</name>
<gene>
    <name evidence="10" type="ORF">PCL_06235</name>
    <name evidence="9" type="ORF">Purlil1_4118</name>
</gene>
<dbReference type="GO" id="GO:1990573">
    <property type="term" value="P:potassium ion import across plasma membrane"/>
    <property type="evidence" value="ECO:0007669"/>
    <property type="project" value="TreeGrafter"/>
</dbReference>
<dbReference type="Proteomes" id="UP001287286">
    <property type="component" value="Unassembled WGS sequence"/>
</dbReference>
<keyword evidence="2" id="KW-0813">Transport</keyword>
<evidence type="ECO:0000313" key="12">
    <source>
        <dbReference type="Proteomes" id="UP001287286"/>
    </source>
</evidence>
<evidence type="ECO:0000256" key="1">
    <source>
        <dbReference type="ARBA" id="ARBA00004141"/>
    </source>
</evidence>
<dbReference type="Pfam" id="PF02386">
    <property type="entry name" value="TrkH"/>
    <property type="match status" value="1"/>
</dbReference>
<reference evidence="10" key="1">
    <citation type="submission" date="2015-05" db="EMBL/GenBank/DDBJ databases">
        <authorList>
            <person name="Wang D.B."/>
            <person name="Wang M."/>
        </authorList>
    </citation>
    <scope>NUCLEOTIDE SEQUENCE</scope>
    <source>
        <strain evidence="10">36-1</strain>
    </source>
</reference>
<keyword evidence="3 8" id="KW-0812">Transmembrane</keyword>
<evidence type="ECO:0000256" key="2">
    <source>
        <dbReference type="ARBA" id="ARBA00022448"/>
    </source>
</evidence>
<evidence type="ECO:0000256" key="6">
    <source>
        <dbReference type="ARBA" id="ARBA00023136"/>
    </source>
</evidence>
<dbReference type="PANTHER" id="PTHR31064:SF5">
    <property type="entry name" value="POTASSIUM ION TRANSPORTER (EUROFUNG)"/>
    <property type="match status" value="1"/>
</dbReference>
<evidence type="ECO:0000256" key="3">
    <source>
        <dbReference type="ARBA" id="ARBA00022692"/>
    </source>
</evidence>
<evidence type="ECO:0000313" key="11">
    <source>
        <dbReference type="Proteomes" id="UP000245956"/>
    </source>
</evidence>
<evidence type="ECO:0000313" key="10">
    <source>
        <dbReference type="EMBL" id="PWI75577.1"/>
    </source>
</evidence>